<dbReference type="PANTHER" id="PTHR14969:SF62">
    <property type="entry name" value="DECAPRENYLPHOSPHORYL-5-PHOSPHORIBOSE PHOSPHATASE RV3807C-RELATED"/>
    <property type="match status" value="1"/>
</dbReference>
<dbReference type="RefSeq" id="WP_316558804.1">
    <property type="nucleotide sequence ID" value="NZ_CP131062.1"/>
</dbReference>
<feature type="transmembrane region" description="Helical" evidence="7">
    <location>
        <begin position="157"/>
        <end position="175"/>
    </location>
</feature>
<dbReference type="SMART" id="SM00014">
    <property type="entry name" value="acidPPc"/>
    <property type="match status" value="1"/>
</dbReference>
<gene>
    <name evidence="9" type="ORF">MmiEs2_10090</name>
</gene>
<feature type="domain" description="Phosphatidic acid phosphatase type 2/haloperoxidase" evidence="8">
    <location>
        <begin position="63"/>
        <end position="172"/>
    </location>
</feature>
<name>A0AA96VIA8_9EURY</name>
<reference evidence="9 10" key="1">
    <citation type="submission" date="2023-07" db="EMBL/GenBank/DDBJ databases">
        <title>Closed genome sequence of Methanimicrococcus sp. Es2.</title>
        <authorList>
            <person name="Protasov E."/>
            <person name="Platt K."/>
            <person name="Reeh H."/>
            <person name="Poehlein A."/>
            <person name="Daniel R."/>
            <person name="Brune A."/>
        </authorList>
    </citation>
    <scope>NUCLEOTIDE SEQUENCE [LARGE SCALE GENOMIC DNA]</scope>
    <source>
        <strain evidence="9 10">Es2</strain>
    </source>
</reference>
<evidence type="ECO:0000256" key="1">
    <source>
        <dbReference type="ARBA" id="ARBA00004651"/>
    </source>
</evidence>
<dbReference type="AlphaFoldDB" id="A0AA96VIA8"/>
<accession>A0AA96VIA8</accession>
<evidence type="ECO:0000256" key="6">
    <source>
        <dbReference type="ARBA" id="ARBA00023136"/>
    </source>
</evidence>
<keyword evidence="6 7" id="KW-0472">Membrane</keyword>
<feature type="transmembrane region" description="Helical" evidence="7">
    <location>
        <begin position="61"/>
        <end position="79"/>
    </location>
</feature>
<dbReference type="Gene3D" id="1.20.144.10">
    <property type="entry name" value="Phosphatidic acid phosphatase type 2/haloperoxidase"/>
    <property type="match status" value="2"/>
</dbReference>
<keyword evidence="10" id="KW-1185">Reference proteome</keyword>
<evidence type="ECO:0000256" key="7">
    <source>
        <dbReference type="SAM" id="Phobius"/>
    </source>
</evidence>
<dbReference type="EMBL" id="CP131062">
    <property type="protein sequence ID" value="WNY28801.1"/>
    <property type="molecule type" value="Genomic_DNA"/>
</dbReference>
<dbReference type="GO" id="GO:0016787">
    <property type="term" value="F:hydrolase activity"/>
    <property type="evidence" value="ECO:0007669"/>
    <property type="project" value="UniProtKB-KW"/>
</dbReference>
<feature type="transmembrane region" description="Helical" evidence="7">
    <location>
        <begin position="109"/>
        <end position="128"/>
    </location>
</feature>
<evidence type="ECO:0000256" key="2">
    <source>
        <dbReference type="ARBA" id="ARBA00022475"/>
    </source>
</evidence>
<dbReference type="InterPro" id="IPR036938">
    <property type="entry name" value="PAP2/HPO_sf"/>
</dbReference>
<keyword evidence="3 7" id="KW-0812">Transmembrane</keyword>
<dbReference type="PANTHER" id="PTHR14969">
    <property type="entry name" value="SPHINGOSINE-1-PHOSPHATE PHOSPHOHYDROLASE"/>
    <property type="match status" value="1"/>
</dbReference>
<protein>
    <recommendedName>
        <fullName evidence="8">Phosphatidic acid phosphatase type 2/haloperoxidase domain-containing protein</fullName>
    </recommendedName>
</protein>
<dbReference type="SUPFAM" id="SSF48317">
    <property type="entry name" value="Acid phosphatase/Vanadium-dependent haloperoxidase"/>
    <property type="match status" value="1"/>
</dbReference>
<keyword evidence="4" id="KW-0378">Hydrolase</keyword>
<feature type="transmembrane region" description="Helical" evidence="7">
    <location>
        <begin position="135"/>
        <end position="151"/>
    </location>
</feature>
<feature type="transmembrane region" description="Helical" evidence="7">
    <location>
        <begin position="30"/>
        <end position="54"/>
    </location>
</feature>
<dbReference type="Proteomes" id="UP001302662">
    <property type="component" value="Chromosome"/>
</dbReference>
<evidence type="ECO:0000256" key="5">
    <source>
        <dbReference type="ARBA" id="ARBA00022989"/>
    </source>
</evidence>
<evidence type="ECO:0000313" key="9">
    <source>
        <dbReference type="EMBL" id="WNY28801.1"/>
    </source>
</evidence>
<dbReference type="InterPro" id="IPR000326">
    <property type="entry name" value="PAP2/HPO"/>
</dbReference>
<evidence type="ECO:0000313" key="10">
    <source>
        <dbReference type="Proteomes" id="UP001302662"/>
    </source>
</evidence>
<comment type="subcellular location">
    <subcellularLocation>
        <location evidence="1">Cell membrane</location>
        <topology evidence="1">Multi-pass membrane protein</topology>
    </subcellularLocation>
</comment>
<keyword evidence="5 7" id="KW-1133">Transmembrane helix</keyword>
<dbReference type="GO" id="GO:0005886">
    <property type="term" value="C:plasma membrane"/>
    <property type="evidence" value="ECO:0007669"/>
    <property type="project" value="UniProtKB-SubCell"/>
</dbReference>
<sequence length="192" mass="20906">MMNLIEYIQMIDTAAMMQIYLAGGNSFLDFAAVLLSYLGTFRAGAILLAIIFALKKETRPLIFILAVALLASSGTTGIIKDIVARPRPYVELGLGAADILIQVRPYVSFPSGHTATAFTTAAVAAYYFRKWAVPLFLAACIAGLARIYLLVHYPSDVIAGAAIGIAVAAIVIYVFERERRRAREDDHFEENG</sequence>
<evidence type="ECO:0000256" key="4">
    <source>
        <dbReference type="ARBA" id="ARBA00022801"/>
    </source>
</evidence>
<dbReference type="KEGG" id="mees:MmiEs2_10090"/>
<proteinExistence type="predicted"/>
<dbReference type="Pfam" id="PF01569">
    <property type="entry name" value="PAP2"/>
    <property type="match status" value="1"/>
</dbReference>
<evidence type="ECO:0000259" key="8">
    <source>
        <dbReference type="SMART" id="SM00014"/>
    </source>
</evidence>
<organism evidence="9 10">
    <name type="scientific">Methanimicrococcus stummii</name>
    <dbReference type="NCBI Taxonomy" id="3028294"/>
    <lineage>
        <taxon>Archaea</taxon>
        <taxon>Methanobacteriati</taxon>
        <taxon>Methanobacteriota</taxon>
        <taxon>Stenosarchaea group</taxon>
        <taxon>Methanomicrobia</taxon>
        <taxon>Methanosarcinales</taxon>
        <taxon>Methanosarcinaceae</taxon>
        <taxon>Methanimicrococcus</taxon>
    </lineage>
</organism>
<dbReference type="GeneID" id="85197474"/>
<keyword evidence="2" id="KW-1003">Cell membrane</keyword>
<evidence type="ECO:0000256" key="3">
    <source>
        <dbReference type="ARBA" id="ARBA00022692"/>
    </source>
</evidence>